<dbReference type="InterPro" id="IPR036465">
    <property type="entry name" value="vWFA_dom_sf"/>
</dbReference>
<evidence type="ECO:0000256" key="7">
    <source>
        <dbReference type="ARBA" id="ARBA00022771"/>
    </source>
</evidence>
<evidence type="ECO:0000256" key="4">
    <source>
        <dbReference type="ARBA" id="ARBA00021280"/>
    </source>
</evidence>
<name>A0A1E4T3T8_9ASCO</name>
<dbReference type="AlphaFoldDB" id="A0A1E4T3T8"/>
<keyword evidence="17" id="KW-1185">Reference proteome</keyword>
<dbReference type="OrthoDB" id="17307at2759"/>
<evidence type="ECO:0000256" key="11">
    <source>
        <dbReference type="ARBA" id="ARBA00023204"/>
    </source>
</evidence>
<dbReference type="STRING" id="983967.A0A1E4T3T8"/>
<comment type="similarity">
    <text evidence="3 14">Belongs to the TFB4 family.</text>
</comment>
<keyword evidence="9 14" id="KW-0805">Transcription regulation</keyword>
<evidence type="ECO:0000256" key="10">
    <source>
        <dbReference type="ARBA" id="ARBA00023163"/>
    </source>
</evidence>
<evidence type="ECO:0000256" key="12">
    <source>
        <dbReference type="ARBA" id="ARBA00023242"/>
    </source>
</evidence>
<evidence type="ECO:0000256" key="6">
    <source>
        <dbReference type="ARBA" id="ARBA00022763"/>
    </source>
</evidence>
<evidence type="ECO:0000256" key="13">
    <source>
        <dbReference type="ARBA" id="ARBA00033341"/>
    </source>
</evidence>
<protein>
    <recommendedName>
        <fullName evidence="4 14">General transcription and DNA repair factor IIH subunit TFB4</fullName>
        <shortName evidence="14">TFIIH subunit TFB4</shortName>
    </recommendedName>
    <alternativeName>
        <fullName evidence="13 14">RNA polymerase II transcription factor B subunit 4</fullName>
    </alternativeName>
</protein>
<comment type="subunit">
    <text evidence="14">Component of the 7-subunit TFIIH core complex composed of XPB/SSL2, XPD/RAD3, SSL1, TFB1, TFB2, TFB4 and TFB5, which is active in NER. The core complex associates with the 3-subunit CTD-kinase module TFIIK composed of CCL1, KIN28 and TFB3 to form the 10-subunit holoenzyme (holo-TFIIH) active in transcription.</text>
</comment>
<dbReference type="GO" id="GO:0000439">
    <property type="term" value="C:transcription factor TFIIH core complex"/>
    <property type="evidence" value="ECO:0007669"/>
    <property type="project" value="UniProtKB-UniRule"/>
</dbReference>
<organism evidence="16 17">
    <name type="scientific">[Candida] arabinofermentans NRRL YB-2248</name>
    <dbReference type="NCBI Taxonomy" id="983967"/>
    <lineage>
        <taxon>Eukaryota</taxon>
        <taxon>Fungi</taxon>
        <taxon>Dikarya</taxon>
        <taxon>Ascomycota</taxon>
        <taxon>Saccharomycotina</taxon>
        <taxon>Pichiomycetes</taxon>
        <taxon>Pichiales</taxon>
        <taxon>Pichiaceae</taxon>
        <taxon>Ogataea</taxon>
        <taxon>Ogataea/Candida clade</taxon>
    </lineage>
</organism>
<evidence type="ECO:0000256" key="3">
    <source>
        <dbReference type="ARBA" id="ARBA00005273"/>
    </source>
</evidence>
<proteinExistence type="inferred from homology"/>
<keyword evidence="10 14" id="KW-0804">Transcription</keyword>
<comment type="subcellular location">
    <subcellularLocation>
        <location evidence="2 14">Nucleus</location>
    </subcellularLocation>
</comment>
<dbReference type="PANTHER" id="PTHR12831:SF0">
    <property type="entry name" value="GENERAL TRANSCRIPTION FACTOR IIH SUBUNIT 3"/>
    <property type="match status" value="1"/>
</dbReference>
<evidence type="ECO:0000256" key="1">
    <source>
        <dbReference type="ARBA" id="ARBA00002817"/>
    </source>
</evidence>
<evidence type="ECO:0000256" key="15">
    <source>
        <dbReference type="SAM" id="MobiDB-lite"/>
    </source>
</evidence>
<dbReference type="GO" id="GO:0006355">
    <property type="term" value="P:regulation of DNA-templated transcription"/>
    <property type="evidence" value="ECO:0007669"/>
    <property type="project" value="InterPro"/>
</dbReference>
<dbReference type="GO" id="GO:0006289">
    <property type="term" value="P:nucleotide-excision repair"/>
    <property type="evidence" value="ECO:0007669"/>
    <property type="project" value="UniProtKB-UniRule"/>
</dbReference>
<evidence type="ECO:0000313" key="16">
    <source>
        <dbReference type="EMBL" id="ODV86328.1"/>
    </source>
</evidence>
<keyword evidence="11 14" id="KW-0234">DNA repair</keyword>
<reference evidence="17" key="1">
    <citation type="submission" date="2016-04" db="EMBL/GenBank/DDBJ databases">
        <title>Comparative genomics of biotechnologically important yeasts.</title>
        <authorList>
            <consortium name="DOE Joint Genome Institute"/>
            <person name="Riley R."/>
            <person name="Haridas S."/>
            <person name="Wolfe K.H."/>
            <person name="Lopes M.R."/>
            <person name="Hittinger C.T."/>
            <person name="Goker M."/>
            <person name="Salamov A."/>
            <person name="Wisecaver J."/>
            <person name="Long T.M."/>
            <person name="Aerts A.L."/>
            <person name="Barry K."/>
            <person name="Choi C."/>
            <person name="Clum A."/>
            <person name="Coughlan A.Y."/>
            <person name="Deshpande S."/>
            <person name="Douglass A.P."/>
            <person name="Hanson S.J."/>
            <person name="Klenk H.-P."/>
            <person name="Labutti K."/>
            <person name="Lapidus A."/>
            <person name="Lindquist E."/>
            <person name="Lipzen A."/>
            <person name="Meier-Kolthoff J.P."/>
            <person name="Ohm R.A."/>
            <person name="Otillar R.P."/>
            <person name="Pangilinan J."/>
            <person name="Peng Y."/>
            <person name="Rokas A."/>
            <person name="Rosa C.A."/>
            <person name="Scheuner C."/>
            <person name="Sibirny A.A."/>
            <person name="Slot J.C."/>
            <person name="Stielow J.B."/>
            <person name="Sun H."/>
            <person name="Kurtzman C.P."/>
            <person name="Blackwell M."/>
            <person name="Grigoriev I.V."/>
            <person name="Jeffries T.W."/>
        </authorList>
    </citation>
    <scope>NUCLEOTIDE SEQUENCE [LARGE SCALE GENOMIC DNA]</scope>
    <source>
        <strain evidence="17">NRRL YB-2248</strain>
    </source>
</reference>
<dbReference type="GO" id="GO:0005675">
    <property type="term" value="C:transcription factor TFIIH holo complex"/>
    <property type="evidence" value="ECO:0007669"/>
    <property type="project" value="UniProtKB-UniRule"/>
</dbReference>
<evidence type="ECO:0000256" key="14">
    <source>
        <dbReference type="RuleBase" id="RU368090"/>
    </source>
</evidence>
<accession>A0A1E4T3T8</accession>
<keyword evidence="7 14" id="KW-0863">Zinc-finger</keyword>
<keyword evidence="12 14" id="KW-0539">Nucleus</keyword>
<evidence type="ECO:0000256" key="5">
    <source>
        <dbReference type="ARBA" id="ARBA00022723"/>
    </source>
</evidence>
<feature type="compositionally biased region" description="Polar residues" evidence="15">
    <location>
        <begin position="350"/>
        <end position="360"/>
    </location>
</feature>
<dbReference type="EMBL" id="KV453850">
    <property type="protein sequence ID" value="ODV86328.1"/>
    <property type="molecule type" value="Genomic_DNA"/>
</dbReference>
<dbReference type="Gene3D" id="3.40.50.410">
    <property type="entry name" value="von Willebrand factor, type A domain"/>
    <property type="match status" value="1"/>
</dbReference>
<evidence type="ECO:0000256" key="9">
    <source>
        <dbReference type="ARBA" id="ARBA00023015"/>
    </source>
</evidence>
<keyword evidence="5 14" id="KW-0479">Metal-binding</keyword>
<keyword evidence="6 14" id="KW-0227">DNA damage</keyword>
<dbReference type="Proteomes" id="UP000094801">
    <property type="component" value="Unassembled WGS sequence"/>
</dbReference>
<dbReference type="InterPro" id="IPR004600">
    <property type="entry name" value="TFIIH_Tfb4/GTF2H3"/>
</dbReference>
<comment type="function">
    <text evidence="1 14">Component of the general transcription and DNA repair factor IIH (TFIIH) core complex, which is involved in general and transcription-coupled nucleotide excision repair (NER) of damaged DNA and, when complexed to TFIIK, in RNA transcription by RNA polymerase II. In NER, TFIIH acts by opening DNA around the lesion to allow the excision of the damaged oligonucleotide and its replacement by a new DNA fragment. In transcription, TFIIH has an essential role in transcription initiation. When the pre-initiation complex (PIC) has been established, TFIIH is required for promoter opening and promoter escape. Phosphorylation of the C-terminal tail (CTD) of the largest subunit of RNA polymerase II by the kinase module TFIIK controls the initiation of transcription.</text>
</comment>
<evidence type="ECO:0000256" key="2">
    <source>
        <dbReference type="ARBA" id="ARBA00004123"/>
    </source>
</evidence>
<dbReference type="PANTHER" id="PTHR12831">
    <property type="entry name" value="TRANSCRIPTION INITIATION FACTOR IIH TFIIH , POLYPEPTIDE 3-RELATED"/>
    <property type="match status" value="1"/>
</dbReference>
<dbReference type="Pfam" id="PF03850">
    <property type="entry name" value="Tfb4"/>
    <property type="match status" value="1"/>
</dbReference>
<evidence type="ECO:0000256" key="8">
    <source>
        <dbReference type="ARBA" id="ARBA00022833"/>
    </source>
</evidence>
<evidence type="ECO:0000313" key="17">
    <source>
        <dbReference type="Proteomes" id="UP000094801"/>
    </source>
</evidence>
<sequence length="360" mass="39436">MDAIADRVFADTPGGPTNRIADETPSLLTVILDVNPLEWKKLEDAGTINLKKLLSSLLIMLNSHLALNSSNQVALYTANSFSGGAKLIYPKIEDDSDTATAKKQSNLMMSSGMYRQFRIIDGSILDDLNSLLRSIPDKLRNLLNDGQGTHIKGTLSGALSMALSYINKSQKSIDPQQLGLKSRILIISISDDNTLPYISIMNTIFAAQKMKISVDVCKLGNNSTFLQQASDATNGVYIYIKQPEGLIQYLTTALFIDPTLRPIIVLPTNTSIDFRASCFITNKVIDIGYVCSVCLCILSVIPQDEKCPTCHSKFDHNLITRLKRKPKVLPLVKKKRKLEGTNGAEVDSEVGSNMGTPVPN</sequence>
<gene>
    <name evidence="16" type="ORF">CANARDRAFT_27559</name>
</gene>
<dbReference type="GO" id="GO:0008270">
    <property type="term" value="F:zinc ion binding"/>
    <property type="evidence" value="ECO:0007669"/>
    <property type="project" value="UniProtKB-KW"/>
</dbReference>
<feature type="region of interest" description="Disordered" evidence="15">
    <location>
        <begin position="339"/>
        <end position="360"/>
    </location>
</feature>
<keyword evidence="8 14" id="KW-0862">Zinc</keyword>